<dbReference type="RefSeq" id="WP_073047999.1">
    <property type="nucleotide sequence ID" value="NZ_FQUO01000023.1"/>
</dbReference>
<organism evidence="3 4">
    <name type="scientific">Cnuella takakiae</name>
    <dbReference type="NCBI Taxonomy" id="1302690"/>
    <lineage>
        <taxon>Bacteria</taxon>
        <taxon>Pseudomonadati</taxon>
        <taxon>Bacteroidota</taxon>
        <taxon>Chitinophagia</taxon>
        <taxon>Chitinophagales</taxon>
        <taxon>Chitinophagaceae</taxon>
        <taxon>Cnuella</taxon>
    </lineage>
</organism>
<keyword evidence="4" id="KW-1185">Reference proteome</keyword>
<name>A0A1M5IDA8_9BACT</name>
<dbReference type="STRING" id="1302690.BUE76_01965"/>
<evidence type="ECO:0000313" key="3">
    <source>
        <dbReference type="EMBL" id="SHG26059.1"/>
    </source>
</evidence>
<feature type="domain" description="Xylose isomerase-like TIM barrel" evidence="2">
    <location>
        <begin position="56"/>
        <end position="294"/>
    </location>
</feature>
<dbReference type="InterPro" id="IPR036237">
    <property type="entry name" value="Xyl_isomerase-like_sf"/>
</dbReference>
<evidence type="ECO:0000259" key="2">
    <source>
        <dbReference type="Pfam" id="PF01261"/>
    </source>
</evidence>
<proteinExistence type="predicted"/>
<sequence>MNRRHLLALVGIASATAFLPKVVAAAPAPVKTKSFIPSLNMSTIMGHKLSFRKELETASKAGYRHVEIWMNSLQQFLQEGNKIADARSILKDTGIEVVNCIGFAEWIVDDEARRKKGLAQLAQEMELLAAIGCKRTAAPPMGAVQEPGLSLKRAAERYRTILELGDKTGVVPQLELWGFAQNLNRLADVSYVSIESGHPSARMLLDVYHLYKGQSAMQTLPMINPNGVEIFHLNDYTASTKPAEITDADRIYPGRGVAPIREQLQLLRHPSRPLIISVELFNKEYYKQEPLAVAQTALKQTQRLIADL</sequence>
<dbReference type="GO" id="GO:0016853">
    <property type="term" value="F:isomerase activity"/>
    <property type="evidence" value="ECO:0007669"/>
    <property type="project" value="UniProtKB-KW"/>
</dbReference>
<gene>
    <name evidence="3" type="ORF">SAMN05444008_12331</name>
</gene>
<reference evidence="3 4" key="1">
    <citation type="submission" date="2016-11" db="EMBL/GenBank/DDBJ databases">
        <authorList>
            <person name="Jaros S."/>
            <person name="Januszkiewicz K."/>
            <person name="Wedrychowicz H."/>
        </authorList>
    </citation>
    <scope>NUCLEOTIDE SEQUENCE [LARGE SCALE GENOMIC DNA]</scope>
    <source>
        <strain evidence="3 4">DSM 26897</strain>
    </source>
</reference>
<keyword evidence="1" id="KW-0732">Signal</keyword>
<evidence type="ECO:0000313" key="4">
    <source>
        <dbReference type="Proteomes" id="UP000184368"/>
    </source>
</evidence>
<evidence type="ECO:0000256" key="1">
    <source>
        <dbReference type="SAM" id="SignalP"/>
    </source>
</evidence>
<dbReference type="Gene3D" id="3.20.20.150">
    <property type="entry name" value="Divalent-metal-dependent TIM barrel enzymes"/>
    <property type="match status" value="1"/>
</dbReference>
<feature type="signal peptide" evidence="1">
    <location>
        <begin position="1"/>
        <end position="25"/>
    </location>
</feature>
<dbReference type="SUPFAM" id="SSF51658">
    <property type="entry name" value="Xylose isomerase-like"/>
    <property type="match status" value="1"/>
</dbReference>
<dbReference type="PANTHER" id="PTHR12110">
    <property type="entry name" value="HYDROXYPYRUVATE ISOMERASE"/>
    <property type="match status" value="1"/>
</dbReference>
<dbReference type="Proteomes" id="UP000184368">
    <property type="component" value="Unassembled WGS sequence"/>
</dbReference>
<dbReference type="PANTHER" id="PTHR12110:SF48">
    <property type="entry name" value="BLL3656 PROTEIN"/>
    <property type="match status" value="1"/>
</dbReference>
<dbReference type="OrthoDB" id="930834at2"/>
<feature type="chain" id="PRO_5012431876" evidence="1">
    <location>
        <begin position="26"/>
        <end position="308"/>
    </location>
</feature>
<dbReference type="AlphaFoldDB" id="A0A1M5IDA8"/>
<accession>A0A1M5IDA8</accession>
<dbReference type="EMBL" id="FQUO01000023">
    <property type="protein sequence ID" value="SHG26059.1"/>
    <property type="molecule type" value="Genomic_DNA"/>
</dbReference>
<keyword evidence="3" id="KW-0413">Isomerase</keyword>
<dbReference type="InterPro" id="IPR050312">
    <property type="entry name" value="IolE/XylAMocC-like"/>
</dbReference>
<protein>
    <submittedName>
        <fullName evidence="3">Sugar phosphate isomerase/epimerase</fullName>
    </submittedName>
</protein>
<dbReference type="InterPro" id="IPR013022">
    <property type="entry name" value="Xyl_isomerase-like_TIM-brl"/>
</dbReference>
<dbReference type="Pfam" id="PF01261">
    <property type="entry name" value="AP_endonuc_2"/>
    <property type="match status" value="1"/>
</dbReference>